<evidence type="ECO:0000313" key="2">
    <source>
        <dbReference type="Proteomes" id="UP000326396"/>
    </source>
</evidence>
<dbReference type="Proteomes" id="UP000326396">
    <property type="component" value="Linkage Group LG16"/>
</dbReference>
<keyword evidence="2" id="KW-1185">Reference proteome</keyword>
<dbReference type="AlphaFoldDB" id="A0A5N6NXF3"/>
<evidence type="ECO:0000313" key="1">
    <source>
        <dbReference type="EMBL" id="KAD5508437.1"/>
    </source>
</evidence>
<proteinExistence type="predicted"/>
<name>A0A5N6NXF3_9ASTR</name>
<comment type="caution">
    <text evidence="1">The sequence shown here is derived from an EMBL/GenBank/DDBJ whole genome shotgun (WGS) entry which is preliminary data.</text>
</comment>
<dbReference type="EMBL" id="SZYD01000008">
    <property type="protein sequence ID" value="KAD5508437.1"/>
    <property type="molecule type" value="Genomic_DNA"/>
</dbReference>
<organism evidence="1 2">
    <name type="scientific">Mikania micrantha</name>
    <name type="common">bitter vine</name>
    <dbReference type="NCBI Taxonomy" id="192012"/>
    <lineage>
        <taxon>Eukaryota</taxon>
        <taxon>Viridiplantae</taxon>
        <taxon>Streptophyta</taxon>
        <taxon>Embryophyta</taxon>
        <taxon>Tracheophyta</taxon>
        <taxon>Spermatophyta</taxon>
        <taxon>Magnoliopsida</taxon>
        <taxon>eudicotyledons</taxon>
        <taxon>Gunneridae</taxon>
        <taxon>Pentapetalae</taxon>
        <taxon>asterids</taxon>
        <taxon>campanulids</taxon>
        <taxon>Asterales</taxon>
        <taxon>Asteraceae</taxon>
        <taxon>Asteroideae</taxon>
        <taxon>Heliantheae alliance</taxon>
        <taxon>Eupatorieae</taxon>
        <taxon>Mikania</taxon>
    </lineage>
</organism>
<protein>
    <submittedName>
        <fullName evidence="1">Uncharacterized protein</fullName>
    </submittedName>
</protein>
<sequence>MVLTRFKPGPLPRKSPCLPVPLAFRLRKLSFWLCNRDRDSSNRTLQASIRAFIHAVKGLTKIDPDMAVNAWGGSGRKTGRKWVWIGYELKYG</sequence>
<accession>A0A5N6NXF3</accession>
<reference evidence="1 2" key="1">
    <citation type="submission" date="2019-05" db="EMBL/GenBank/DDBJ databases">
        <title>Mikania micrantha, genome provides insights into the molecular mechanism of rapid growth.</title>
        <authorList>
            <person name="Liu B."/>
        </authorList>
    </citation>
    <scope>NUCLEOTIDE SEQUENCE [LARGE SCALE GENOMIC DNA]</scope>
    <source>
        <strain evidence="1">NLD-2019</strain>
        <tissue evidence="1">Leaf</tissue>
    </source>
</reference>
<gene>
    <name evidence="1" type="ORF">E3N88_16140</name>
</gene>